<evidence type="ECO:0000313" key="2">
    <source>
        <dbReference type="EMBL" id="ARF71264.1"/>
    </source>
</evidence>
<dbReference type="EMBL" id="CP020563">
    <property type="protein sequence ID" value="ARF71264.1"/>
    <property type="molecule type" value="Genomic_DNA"/>
</dbReference>
<dbReference type="Proteomes" id="UP000192251">
    <property type="component" value="Chromosome"/>
</dbReference>
<dbReference type="KEGG" id="kab:B7C62_02580"/>
<evidence type="ECO:0000313" key="3">
    <source>
        <dbReference type="Proteomes" id="UP000192251"/>
    </source>
</evidence>
<protein>
    <recommendedName>
        <fullName evidence="4">Transposase</fullName>
    </recommendedName>
</protein>
<evidence type="ECO:0000256" key="1">
    <source>
        <dbReference type="SAM" id="MobiDB-lite"/>
    </source>
</evidence>
<keyword evidence="3" id="KW-1185">Reference proteome</keyword>
<name>A0ABC8BLJ8_9ACTN</name>
<feature type="region of interest" description="Disordered" evidence="1">
    <location>
        <begin position="1"/>
        <end position="29"/>
    </location>
</feature>
<accession>A0ABC8BLJ8</accession>
<reference evidence="2 3" key="1">
    <citation type="submission" date="2017-04" db="EMBL/GenBank/DDBJ databases">
        <title>The complete genome sequence of Streptomyces albolongus YIM 101047, the producer of novel bafilomycins and novel odoriferous sesquiterpenoids.</title>
        <authorList>
            <person name="Yin M."/>
            <person name="Jiang Y."/>
        </authorList>
    </citation>
    <scope>NUCLEOTIDE SEQUENCE [LARGE SCALE GENOMIC DNA]</scope>
    <source>
        <strain evidence="2 3">YIM 101047</strain>
    </source>
</reference>
<feature type="compositionally biased region" description="Polar residues" evidence="1">
    <location>
        <begin position="18"/>
        <end position="27"/>
    </location>
</feature>
<evidence type="ECO:0008006" key="4">
    <source>
        <dbReference type="Google" id="ProtNLM"/>
    </source>
</evidence>
<sequence>MAIMPGPTAVERAGSREGQPSSTSRTRLFSPATHRRALAHNLTGLINRLVYSDTTRMRT</sequence>
<dbReference type="AlphaFoldDB" id="A0ABC8BLJ8"/>
<gene>
    <name evidence="2" type="ORF">B7C62_02580</name>
</gene>
<proteinExistence type="predicted"/>
<organism evidence="2 3">
    <name type="scientific">Kitasatospora albolonga</name>
    <dbReference type="NCBI Taxonomy" id="68173"/>
    <lineage>
        <taxon>Bacteria</taxon>
        <taxon>Bacillati</taxon>
        <taxon>Actinomycetota</taxon>
        <taxon>Actinomycetes</taxon>
        <taxon>Kitasatosporales</taxon>
        <taxon>Streptomycetaceae</taxon>
        <taxon>Kitasatospora</taxon>
    </lineage>
</organism>